<evidence type="ECO:0000256" key="4">
    <source>
        <dbReference type="ARBA" id="ARBA00022982"/>
    </source>
</evidence>
<feature type="domain" description="Rubredoxin-like" evidence="7">
    <location>
        <begin position="2"/>
        <end position="53"/>
    </location>
</feature>
<evidence type="ECO:0000256" key="5">
    <source>
        <dbReference type="ARBA" id="ARBA00023004"/>
    </source>
</evidence>
<evidence type="ECO:0000259" key="7">
    <source>
        <dbReference type="PROSITE" id="PS50903"/>
    </source>
</evidence>
<dbReference type="PANTHER" id="PTHR47627:SF1">
    <property type="entry name" value="RUBREDOXIN-1-RELATED"/>
    <property type="match status" value="1"/>
</dbReference>
<dbReference type="GO" id="GO:0043448">
    <property type="term" value="P:alkane catabolic process"/>
    <property type="evidence" value="ECO:0007669"/>
    <property type="project" value="TreeGrafter"/>
</dbReference>
<dbReference type="OrthoDB" id="9758182at2"/>
<dbReference type="InterPro" id="IPR024935">
    <property type="entry name" value="Rubredoxin_dom"/>
</dbReference>
<keyword evidence="5 6" id="KW-0408">Iron</keyword>
<protein>
    <recommendedName>
        <fullName evidence="6">Rubredoxin</fullName>
    </recommendedName>
</protein>
<dbReference type="Gene3D" id="2.20.28.10">
    <property type="match status" value="1"/>
</dbReference>
<dbReference type="Pfam" id="PF00301">
    <property type="entry name" value="Rubredoxin"/>
    <property type="match status" value="1"/>
</dbReference>
<evidence type="ECO:0000256" key="3">
    <source>
        <dbReference type="ARBA" id="ARBA00022723"/>
    </source>
</evidence>
<dbReference type="EMBL" id="CP001097">
    <property type="protein sequence ID" value="ACD90307.1"/>
    <property type="molecule type" value="Genomic_DNA"/>
</dbReference>
<dbReference type="RefSeq" id="WP_012466184.1">
    <property type="nucleotide sequence ID" value="NC_010803.1"/>
</dbReference>
<dbReference type="PANTHER" id="PTHR47627">
    <property type="entry name" value="RUBREDOXIN"/>
    <property type="match status" value="1"/>
</dbReference>
<keyword evidence="4 6" id="KW-0249">Electron transport</keyword>
<evidence type="ECO:0000256" key="2">
    <source>
        <dbReference type="ARBA" id="ARBA00022448"/>
    </source>
</evidence>
<evidence type="ECO:0000313" key="8">
    <source>
        <dbReference type="EMBL" id="ACD90307.1"/>
    </source>
</evidence>
<keyword evidence="3 6" id="KW-0479">Metal-binding</keyword>
<dbReference type="KEGG" id="cli:Clim_1240"/>
<dbReference type="InterPro" id="IPR024934">
    <property type="entry name" value="Rubredoxin-like_dom"/>
</dbReference>
<dbReference type="CDD" id="cd00730">
    <property type="entry name" value="rubredoxin"/>
    <property type="match status" value="1"/>
</dbReference>
<dbReference type="GO" id="GO:0005506">
    <property type="term" value="F:iron ion binding"/>
    <property type="evidence" value="ECO:0007669"/>
    <property type="project" value="UniProtKB-UniRule"/>
</dbReference>
<proteinExistence type="inferred from homology"/>
<dbReference type="AlphaFoldDB" id="B3ECN2"/>
<comment type="cofactor">
    <cofactor evidence="1 6">
        <name>Fe(3+)</name>
        <dbReference type="ChEBI" id="CHEBI:29034"/>
    </cofactor>
</comment>
<comment type="similarity">
    <text evidence="6">Belongs to the rubredoxin family.</text>
</comment>
<dbReference type="Proteomes" id="UP000008841">
    <property type="component" value="Chromosome"/>
</dbReference>
<evidence type="ECO:0000256" key="1">
    <source>
        <dbReference type="ARBA" id="ARBA00001965"/>
    </source>
</evidence>
<dbReference type="HOGENOM" id="CLU_128747_3_3_10"/>
<evidence type="ECO:0000313" key="9">
    <source>
        <dbReference type="Proteomes" id="UP000008841"/>
    </source>
</evidence>
<dbReference type="GO" id="GO:0009055">
    <property type="term" value="F:electron transfer activity"/>
    <property type="evidence" value="ECO:0007669"/>
    <property type="project" value="TreeGrafter"/>
</dbReference>
<name>B3ECN2_CHLL2</name>
<evidence type="ECO:0000256" key="6">
    <source>
        <dbReference type="RuleBase" id="RU003820"/>
    </source>
</evidence>
<keyword evidence="2" id="KW-0813">Transport</keyword>
<dbReference type="STRING" id="290315.Clim_1240"/>
<gene>
    <name evidence="8" type="ordered locus">Clim_1240</name>
</gene>
<dbReference type="PROSITE" id="PS50903">
    <property type="entry name" value="RUBREDOXIN_LIKE"/>
    <property type="match status" value="1"/>
</dbReference>
<reference evidence="8 9" key="1">
    <citation type="submission" date="2008-05" db="EMBL/GenBank/DDBJ databases">
        <title>Complete sequence of Chlorobium limicola DSM 245.</title>
        <authorList>
            <consortium name="US DOE Joint Genome Institute"/>
            <person name="Lucas S."/>
            <person name="Copeland A."/>
            <person name="Lapidus A."/>
            <person name="Glavina del Rio T."/>
            <person name="Dalin E."/>
            <person name="Tice H."/>
            <person name="Bruce D."/>
            <person name="Goodwin L."/>
            <person name="Pitluck S."/>
            <person name="Schmutz J."/>
            <person name="Larimer F."/>
            <person name="Land M."/>
            <person name="Hauser L."/>
            <person name="Kyrpides N."/>
            <person name="Ovchinnikova G."/>
            <person name="Zhao F."/>
            <person name="Li T."/>
            <person name="Liu Z."/>
            <person name="Overmann J."/>
            <person name="Bryant D.A."/>
            <person name="Richardson P."/>
        </authorList>
    </citation>
    <scope>NUCLEOTIDE SEQUENCE [LARGE SCALE GENOMIC DNA]</scope>
    <source>
        <strain evidence="9">DSM 245 / NBRC 103803 / 6330</strain>
    </source>
</reference>
<accession>B3ECN2</accession>
<dbReference type="PRINTS" id="PR00163">
    <property type="entry name" value="RUBREDOXIN"/>
</dbReference>
<dbReference type="SUPFAM" id="SSF57802">
    <property type="entry name" value="Rubredoxin-like"/>
    <property type="match status" value="1"/>
</dbReference>
<organism evidence="8 9">
    <name type="scientific">Chlorobium limicola (strain DSM 245 / NBRC 103803 / 6330)</name>
    <dbReference type="NCBI Taxonomy" id="290315"/>
    <lineage>
        <taxon>Bacteria</taxon>
        <taxon>Pseudomonadati</taxon>
        <taxon>Chlorobiota</taxon>
        <taxon>Chlorobiia</taxon>
        <taxon>Chlorobiales</taxon>
        <taxon>Chlorobiaceae</taxon>
        <taxon>Chlorobium/Pelodictyon group</taxon>
        <taxon>Chlorobium</taxon>
    </lineage>
</organism>
<dbReference type="eggNOG" id="COG1773">
    <property type="taxonomic scope" value="Bacteria"/>
</dbReference>
<sequence length="55" mass="6420">MNDCWRCRECGYLYDPAEGDPDCRIPPGTLFDELPHLWCCPVCNEPQSNFEPMRV</sequence>
<dbReference type="InterPro" id="IPR050526">
    <property type="entry name" value="Rubredoxin_ET"/>
</dbReference>